<dbReference type="AlphaFoldDB" id="A0A1B0BE05"/>
<organism evidence="2 3">
    <name type="scientific">Glossina palpalis gambiensis</name>
    <dbReference type="NCBI Taxonomy" id="67801"/>
    <lineage>
        <taxon>Eukaryota</taxon>
        <taxon>Metazoa</taxon>
        <taxon>Ecdysozoa</taxon>
        <taxon>Arthropoda</taxon>
        <taxon>Hexapoda</taxon>
        <taxon>Insecta</taxon>
        <taxon>Pterygota</taxon>
        <taxon>Neoptera</taxon>
        <taxon>Endopterygota</taxon>
        <taxon>Diptera</taxon>
        <taxon>Brachycera</taxon>
        <taxon>Muscomorpha</taxon>
        <taxon>Hippoboscoidea</taxon>
        <taxon>Glossinidae</taxon>
        <taxon>Glossina</taxon>
    </lineage>
</organism>
<feature type="transmembrane region" description="Helical" evidence="1">
    <location>
        <begin position="20"/>
        <end position="37"/>
    </location>
</feature>
<protein>
    <submittedName>
        <fullName evidence="2">Uncharacterized protein</fullName>
    </submittedName>
</protein>
<keyword evidence="1" id="KW-1133">Transmembrane helix</keyword>
<reference evidence="3" key="1">
    <citation type="submission" date="2015-01" db="EMBL/GenBank/DDBJ databases">
        <authorList>
            <person name="Aksoy S."/>
            <person name="Warren W."/>
            <person name="Wilson R.K."/>
        </authorList>
    </citation>
    <scope>NUCLEOTIDE SEQUENCE [LARGE SCALE GENOMIC DNA]</scope>
    <source>
        <strain evidence="3">IAEA</strain>
    </source>
</reference>
<dbReference type="EMBL" id="JXJN01012736">
    <property type="status" value="NOT_ANNOTATED_CDS"/>
    <property type="molecule type" value="Genomic_DNA"/>
</dbReference>
<sequence length="176" mass="20089">MEREIIKLINGNMKSKTVDVIFNVILAQLLLLFHKMYKFSRKLPTALFQRSSILLYNIDYGFSFLSCVTAKSFQTDAADVLRKRKFVPPAPPKMAEGSLPTEVRVVVCGGGIVDRIGITFTQNVNVDLNIDLMDGGSFHREIDVAIERWHENYSQARIPMFTLSFSETMYCLTRKK</sequence>
<name>A0A1B0BE05_9MUSC</name>
<proteinExistence type="predicted"/>
<reference evidence="2" key="2">
    <citation type="submission" date="2020-05" db="UniProtKB">
        <authorList>
            <consortium name="EnsemblMetazoa"/>
        </authorList>
    </citation>
    <scope>IDENTIFICATION</scope>
    <source>
        <strain evidence="2">IAEA</strain>
    </source>
</reference>
<dbReference type="Proteomes" id="UP000092460">
    <property type="component" value="Unassembled WGS sequence"/>
</dbReference>
<dbReference type="STRING" id="67801.A0A1B0BE05"/>
<keyword evidence="1" id="KW-0472">Membrane</keyword>
<keyword evidence="3" id="KW-1185">Reference proteome</keyword>
<dbReference type="VEuPathDB" id="VectorBase:GPPI026999"/>
<evidence type="ECO:0000313" key="3">
    <source>
        <dbReference type="Proteomes" id="UP000092460"/>
    </source>
</evidence>
<accession>A0A1B0BE05</accession>
<evidence type="ECO:0000313" key="2">
    <source>
        <dbReference type="EnsemblMetazoa" id="GPPI026999-PA"/>
    </source>
</evidence>
<evidence type="ECO:0000256" key="1">
    <source>
        <dbReference type="SAM" id="Phobius"/>
    </source>
</evidence>
<keyword evidence="1" id="KW-0812">Transmembrane</keyword>
<dbReference type="EnsemblMetazoa" id="GPPI026999-RA">
    <property type="protein sequence ID" value="GPPI026999-PA"/>
    <property type="gene ID" value="GPPI026999"/>
</dbReference>